<evidence type="ECO:0000256" key="1">
    <source>
        <dbReference type="SAM" id="SignalP"/>
    </source>
</evidence>
<dbReference type="Gene3D" id="2.20.110.10">
    <property type="entry name" value="Histone H3 K4-specific methyltransferase SET7/9 N-terminal domain"/>
    <property type="match status" value="1"/>
</dbReference>
<feature type="chain" id="PRO_5026149622" evidence="1">
    <location>
        <begin position="19"/>
        <end position="114"/>
    </location>
</feature>
<reference evidence="3" key="1">
    <citation type="submission" date="2019-05" db="EMBL/GenBank/DDBJ databases">
        <title>Flavobacterium profundi sp. nov., isolated from a deep-sea seamount.</title>
        <authorList>
            <person name="Zhang D.-C."/>
        </authorList>
    </citation>
    <scope>NUCLEOTIDE SEQUENCE [LARGE SCALE GENOMIC DNA]</scope>
    <source>
        <strain evidence="3">TP390</strain>
    </source>
</reference>
<dbReference type="EMBL" id="WQLW01000010">
    <property type="protein sequence ID" value="MVO10164.1"/>
    <property type="molecule type" value="Genomic_DNA"/>
</dbReference>
<keyword evidence="1" id="KW-0732">Signal</keyword>
<dbReference type="RefSeq" id="WP_140998591.1">
    <property type="nucleotide sequence ID" value="NZ_VDCZ01000010.1"/>
</dbReference>
<feature type="signal peptide" evidence="1">
    <location>
        <begin position="1"/>
        <end position="18"/>
    </location>
</feature>
<accession>A0A6I4ITH5</accession>
<evidence type="ECO:0000313" key="2">
    <source>
        <dbReference type="EMBL" id="MVO10164.1"/>
    </source>
</evidence>
<proteinExistence type="predicted"/>
<organism evidence="2 3">
    <name type="scientific">Flavobacterium profundi</name>
    <dbReference type="NCBI Taxonomy" id="1774945"/>
    <lineage>
        <taxon>Bacteria</taxon>
        <taxon>Pseudomonadati</taxon>
        <taxon>Bacteroidota</taxon>
        <taxon>Flavobacteriia</taxon>
        <taxon>Flavobacteriales</taxon>
        <taxon>Flavobacteriaceae</taxon>
        <taxon>Flavobacterium</taxon>
    </lineage>
</organism>
<keyword evidence="3" id="KW-1185">Reference proteome</keyword>
<comment type="caution">
    <text evidence="2">The sequence shown here is derived from an EMBL/GenBank/DDBJ whole genome shotgun (WGS) entry which is preliminary data.</text>
</comment>
<evidence type="ECO:0000313" key="3">
    <source>
        <dbReference type="Proteomes" id="UP000431264"/>
    </source>
</evidence>
<name>A0A6I4ITH5_9FLAO</name>
<gene>
    <name evidence="2" type="ORF">GOQ30_13410</name>
</gene>
<dbReference type="Proteomes" id="UP000431264">
    <property type="component" value="Unassembled WGS sequence"/>
</dbReference>
<dbReference type="OrthoDB" id="1467310at2"/>
<protein>
    <submittedName>
        <fullName evidence="2">Membrane-binding protein</fullName>
    </submittedName>
</protein>
<dbReference type="AlphaFoldDB" id="A0A6I4ITH5"/>
<dbReference type="SUPFAM" id="SSF82185">
    <property type="entry name" value="Histone H3 K4-specific methyltransferase SET7/9 N-terminal domain"/>
    <property type="match status" value="1"/>
</dbReference>
<sequence length="114" mass="13051">MKKIVIAAVLLVSGMMAAQEVKPKYEVVDQMVKATYFYDNGQVKQEGFYLDGKLHGKWVSYNQDGTKQAMGEYENGNKTGKWFFWNDSALNEVDFANSRIAEVKKWSKEALVRN</sequence>